<proteinExistence type="predicted"/>
<dbReference type="STRING" id="1797197.A2Y75_05345"/>
<evidence type="ECO:0000313" key="2">
    <source>
        <dbReference type="EMBL" id="OFW55840.1"/>
    </source>
</evidence>
<dbReference type="Pfam" id="PF00535">
    <property type="entry name" value="Glycos_transf_2"/>
    <property type="match status" value="1"/>
</dbReference>
<dbReference type="AlphaFoldDB" id="A0A1F2WG78"/>
<dbReference type="EMBL" id="MELK01000051">
    <property type="protein sequence ID" value="OFW55840.1"/>
    <property type="molecule type" value="Genomic_DNA"/>
</dbReference>
<dbReference type="InterPro" id="IPR001173">
    <property type="entry name" value="Glyco_trans_2-like"/>
</dbReference>
<feature type="domain" description="Glycosyltransferase 2-like" evidence="1">
    <location>
        <begin position="40"/>
        <end position="106"/>
    </location>
</feature>
<protein>
    <recommendedName>
        <fullName evidence="1">Glycosyltransferase 2-like domain-containing protein</fullName>
    </recommendedName>
</protein>
<gene>
    <name evidence="2" type="ORF">A2Y75_05345</name>
</gene>
<dbReference type="InterPro" id="IPR029044">
    <property type="entry name" value="Nucleotide-diphossugar_trans"/>
</dbReference>
<accession>A0A1F2WG78</accession>
<organism evidence="2 3">
    <name type="scientific">Candidatus Solincola sediminis</name>
    <dbReference type="NCBI Taxonomy" id="1797199"/>
    <lineage>
        <taxon>Bacteria</taxon>
        <taxon>Bacillati</taxon>
        <taxon>Actinomycetota</taxon>
        <taxon>Candidatus Geothermincolia</taxon>
        <taxon>Candidatus Geothermincolales</taxon>
        <taxon>Candidatus Geothermincolaceae</taxon>
        <taxon>Candidatus Solincola</taxon>
    </lineage>
</organism>
<evidence type="ECO:0000259" key="1">
    <source>
        <dbReference type="Pfam" id="PF00535"/>
    </source>
</evidence>
<dbReference type="CDD" id="cd00761">
    <property type="entry name" value="Glyco_tranf_GTA_type"/>
    <property type="match status" value="1"/>
</dbReference>
<dbReference type="SUPFAM" id="SSF53448">
    <property type="entry name" value="Nucleotide-diphospho-sugar transferases"/>
    <property type="match status" value="1"/>
</dbReference>
<dbReference type="Gene3D" id="3.90.550.10">
    <property type="entry name" value="Spore Coat Polysaccharide Biosynthesis Protein SpsA, Chain A"/>
    <property type="match status" value="1"/>
</dbReference>
<dbReference type="Proteomes" id="UP000177876">
    <property type="component" value="Unassembled WGS sequence"/>
</dbReference>
<name>A0A1F2WG78_9ACTN</name>
<sequence length="192" mass="21394">MIRPNDITVAIPTIPPRGALLQRAISSVLSQTLPAGGLSVAVDNQRSGAAGTRARALAAVTSPWVAFLDDDDEFKPQHLEQLVVEAEESGADFVYSWFETFPIGRDPFPAWFMTEPWDQAVPRHTTITVMVRTELAKQVSFDLTASTPEFANEDWAFILECNRLGKISHLCNETTWIWHHDSNNTSGLATRW</sequence>
<comment type="caution">
    <text evidence="2">The sequence shown here is derived from an EMBL/GenBank/DDBJ whole genome shotgun (WGS) entry which is preliminary data.</text>
</comment>
<evidence type="ECO:0000313" key="3">
    <source>
        <dbReference type="Proteomes" id="UP000177876"/>
    </source>
</evidence>
<reference evidence="2 3" key="1">
    <citation type="journal article" date="2016" name="Nat. Commun.">
        <title>Thousands of microbial genomes shed light on interconnected biogeochemical processes in an aquifer system.</title>
        <authorList>
            <person name="Anantharaman K."/>
            <person name="Brown C.T."/>
            <person name="Hug L.A."/>
            <person name="Sharon I."/>
            <person name="Castelle C.J."/>
            <person name="Probst A.J."/>
            <person name="Thomas B.C."/>
            <person name="Singh A."/>
            <person name="Wilkins M.J."/>
            <person name="Karaoz U."/>
            <person name="Brodie E.L."/>
            <person name="Williams K.H."/>
            <person name="Hubbard S.S."/>
            <person name="Banfield J.F."/>
        </authorList>
    </citation>
    <scope>NUCLEOTIDE SEQUENCE [LARGE SCALE GENOMIC DNA]</scope>
</reference>